<reference evidence="1" key="1">
    <citation type="submission" date="2024-07" db="EMBL/GenBank/DDBJ databases">
        <authorList>
            <person name="Kim Y.J."/>
            <person name="Jeong J.Y."/>
        </authorList>
    </citation>
    <scope>NUCLEOTIDE SEQUENCE</scope>
    <source>
        <strain evidence="1">GIHE-MW2</strain>
    </source>
</reference>
<organism evidence="1">
    <name type="scientific">Planktothricoides raciborskii GIHE-MW2</name>
    <dbReference type="NCBI Taxonomy" id="2792601"/>
    <lineage>
        <taxon>Bacteria</taxon>
        <taxon>Bacillati</taxon>
        <taxon>Cyanobacteriota</taxon>
        <taxon>Cyanophyceae</taxon>
        <taxon>Oscillatoriophycideae</taxon>
        <taxon>Oscillatoriales</taxon>
        <taxon>Oscillatoriaceae</taxon>
        <taxon>Planktothricoides</taxon>
    </lineage>
</organism>
<accession>A0AAU8J8Y4</accession>
<protein>
    <recommendedName>
        <fullName evidence="2">Transposase</fullName>
    </recommendedName>
</protein>
<evidence type="ECO:0008006" key="2">
    <source>
        <dbReference type="Google" id="ProtNLM"/>
    </source>
</evidence>
<name>A0AAU8J8Y4_9CYAN</name>
<dbReference type="EMBL" id="CP159837">
    <property type="protein sequence ID" value="XCM35282.1"/>
    <property type="molecule type" value="Genomic_DNA"/>
</dbReference>
<sequence>MGFSKNSYLKKLAYGCDWVRDYLHHNPLVEAKDRNLCDGVKSDGVKSDGVKK</sequence>
<dbReference type="RefSeq" id="WP_231636662.1">
    <property type="nucleotide sequence ID" value="NZ_CP159837.1"/>
</dbReference>
<evidence type="ECO:0000313" key="1">
    <source>
        <dbReference type="EMBL" id="XCM35282.1"/>
    </source>
</evidence>
<proteinExistence type="predicted"/>
<dbReference type="AlphaFoldDB" id="A0AAU8J8Y4"/>
<gene>
    <name evidence="1" type="ORF">ABWT76_003944</name>
</gene>